<dbReference type="GO" id="GO:0042651">
    <property type="term" value="C:thylakoid membrane"/>
    <property type="evidence" value="ECO:0007669"/>
    <property type="project" value="UniProtKB-UniRule"/>
</dbReference>
<keyword evidence="5 6" id="KW-0472">Membrane</keyword>
<feature type="transmembrane region" description="Helical" evidence="7">
    <location>
        <begin position="375"/>
        <end position="395"/>
    </location>
</feature>
<feature type="transmembrane region" description="Helical" evidence="7">
    <location>
        <begin position="20"/>
        <end position="40"/>
    </location>
</feature>
<comment type="function">
    <text evidence="6">Required during biogenesis of c-type cytochromes (cytochrome c6 and cytochrome f) at the step of heme attachment.</text>
</comment>
<organism evidence="9">
    <name type="scientific">Rhodymenia pseudopalmata</name>
    <name type="common">Red alga</name>
    <dbReference type="NCBI Taxonomy" id="31502"/>
    <lineage>
        <taxon>Eukaryota</taxon>
        <taxon>Rhodophyta</taxon>
        <taxon>Florideophyceae</taxon>
        <taxon>Rhodymeniophycidae</taxon>
        <taxon>Rhodymeniales</taxon>
        <taxon>Rhodymeniaceae</taxon>
        <taxon>Rhodymenia</taxon>
    </lineage>
</organism>
<evidence type="ECO:0000256" key="3">
    <source>
        <dbReference type="ARBA" id="ARBA00022748"/>
    </source>
</evidence>
<keyword evidence="4 6" id="KW-1133">Transmembrane helix</keyword>
<reference evidence="9" key="1">
    <citation type="journal article" date="2016" name="BMC Biol.">
        <title>Parallel evolution of highly conserved plastid genome architecture in red seaweeds and seed plants.</title>
        <authorList>
            <person name="Lee J."/>
            <person name="Cho C.H."/>
            <person name="Park S.I."/>
            <person name="Choi J.W."/>
            <person name="Song H.S."/>
            <person name="West J.A."/>
            <person name="Bhattacharya D."/>
            <person name="Yoon H.S."/>
        </authorList>
    </citation>
    <scope>NUCLEOTIDE SEQUENCE</scope>
</reference>
<name>A0A1C9C7N2_RHOPU</name>
<dbReference type="EMBL" id="KX284709">
    <property type="protein sequence ID" value="AOM64388.1"/>
    <property type="molecule type" value="Genomic_DNA"/>
</dbReference>
<evidence type="ECO:0000313" key="9">
    <source>
        <dbReference type="EMBL" id="AOM64388.1"/>
    </source>
</evidence>
<dbReference type="RefSeq" id="YP_009293706.1">
    <property type="nucleotide sequence ID" value="NC_031144.1"/>
</dbReference>
<feature type="domain" description="ResB-like" evidence="8">
    <location>
        <begin position="363"/>
        <end position="424"/>
    </location>
</feature>
<evidence type="ECO:0000256" key="7">
    <source>
        <dbReference type="SAM" id="Phobius"/>
    </source>
</evidence>
<keyword evidence="2 6" id="KW-0812">Transmembrane</keyword>
<dbReference type="Pfam" id="PF05140">
    <property type="entry name" value="ResB"/>
    <property type="match status" value="2"/>
</dbReference>
<keyword evidence="9" id="KW-0934">Plastid</keyword>
<evidence type="ECO:0000256" key="5">
    <source>
        <dbReference type="ARBA" id="ARBA00023136"/>
    </source>
</evidence>
<comment type="subunit">
    <text evidence="6">May interact with CcsA.</text>
</comment>
<dbReference type="HAMAP" id="MF_01392">
    <property type="entry name" value="CytC_Ccs1"/>
    <property type="match status" value="1"/>
</dbReference>
<dbReference type="PANTHER" id="PTHR31566">
    <property type="entry name" value="CYTOCHROME C BIOGENESIS PROTEIN CCS1, CHLOROPLASTIC"/>
    <property type="match status" value="1"/>
</dbReference>
<evidence type="ECO:0000259" key="8">
    <source>
        <dbReference type="Pfam" id="PF05140"/>
    </source>
</evidence>
<comment type="similarity">
    <text evidence="6">Belongs to the Ccs1/CcsB family.</text>
</comment>
<dbReference type="GO" id="GO:0017004">
    <property type="term" value="P:cytochrome complex assembly"/>
    <property type="evidence" value="ECO:0007669"/>
    <property type="project" value="UniProtKB-UniRule"/>
</dbReference>
<comment type="subcellular location">
    <subcellularLocation>
        <location evidence="6">Cellular thylakoid membrane</location>
        <topology evidence="6">Multi-pass membrane protein</topology>
    </subcellularLocation>
    <subcellularLocation>
        <location evidence="1">Membrane</location>
        <topology evidence="1">Multi-pass membrane protein</topology>
    </subcellularLocation>
</comment>
<dbReference type="AlphaFoldDB" id="A0A1C9C7N2"/>
<dbReference type="PANTHER" id="PTHR31566:SF0">
    <property type="entry name" value="CYTOCHROME C BIOGENESIS PROTEIN CCS1, CHLOROPLASTIC"/>
    <property type="match status" value="1"/>
</dbReference>
<evidence type="ECO:0000256" key="1">
    <source>
        <dbReference type="ARBA" id="ARBA00004141"/>
    </source>
</evidence>
<protein>
    <recommendedName>
        <fullName evidence="6">Cytochrome c biogenesis protein CcsB</fullName>
    </recommendedName>
</protein>
<evidence type="ECO:0000256" key="6">
    <source>
        <dbReference type="HAMAP-Rule" id="MF_01392"/>
    </source>
</evidence>
<feature type="transmembrane region" description="Helical" evidence="7">
    <location>
        <begin position="80"/>
        <end position="102"/>
    </location>
</feature>
<sequence>MSTINKRSIAWNTLKKLANLNFSIFMLILISSLSVIGTIVEQEQAIAYYKLNYPTGNNLINALNWKLITYTGIDHIYTTWWFIFVLILFFLSLSICTLSTQLPGLNNSRNWKFLYQTRDIKDFVNTASVYKRSLCGIIYSINRKNYYVFYRAYGMYAYKGLMGRISPVFVHISIILILTGAMSGLINGFMVQEMIPSHEVFHIDNIIKNGRKSNLPQNLLGKVDNFFVTYNADGSIKQFYSDIRIFNYKYIDITRSQISVNHPFVFKRITFYQTDWNINGIRMQIGSSPIIQKKINKINLGNQKVWGCSIPIDAHRKILVIIYGPEGNFKLYNSSGELLENISLNEYIEINHVSFFIKELMLSTGLQIKIDPGIILVYIGFFILIISVSISYISYSQIWINCKANSLILSGSTNRAALSFEEDLTNIRKTYLRRT</sequence>
<proteinExistence type="inferred from homology"/>
<dbReference type="InterPro" id="IPR007816">
    <property type="entry name" value="ResB-like_domain"/>
</dbReference>
<geneLocation type="plastid" evidence="9"/>
<evidence type="ECO:0000256" key="4">
    <source>
        <dbReference type="ARBA" id="ARBA00022989"/>
    </source>
</evidence>
<gene>
    <name evidence="6 9" type="primary">ccs1</name>
    <name evidence="6" type="synonym">ccsB</name>
    <name evidence="9" type="ORF">Rhodyp_110</name>
</gene>
<feature type="domain" description="ResB-like" evidence="8">
    <location>
        <begin position="21"/>
        <end position="335"/>
    </location>
</feature>
<keyword evidence="6" id="KW-0793">Thylakoid</keyword>
<dbReference type="InterPro" id="IPR023494">
    <property type="entry name" value="Cyt_c_bgen_Ccs1/CcsB/ResB"/>
</dbReference>
<evidence type="ECO:0000256" key="2">
    <source>
        <dbReference type="ARBA" id="ARBA00022692"/>
    </source>
</evidence>
<feature type="transmembrane region" description="Helical" evidence="7">
    <location>
        <begin position="168"/>
        <end position="190"/>
    </location>
</feature>
<accession>A0A1C9C7N2</accession>
<keyword evidence="3 6" id="KW-0201">Cytochrome c-type biogenesis</keyword>
<dbReference type="GeneID" id="29069513"/>